<name>A0A0L6V139_9BASI</name>
<dbReference type="AlphaFoldDB" id="A0A0L6V139"/>
<dbReference type="Proteomes" id="UP000037035">
    <property type="component" value="Unassembled WGS sequence"/>
</dbReference>
<dbReference type="VEuPathDB" id="FungiDB:VP01_3000g4"/>
<feature type="region of interest" description="Disordered" evidence="1">
    <location>
        <begin position="154"/>
        <end position="204"/>
    </location>
</feature>
<gene>
    <name evidence="2" type="ORF">VP01_3000g4</name>
</gene>
<organism evidence="2 3">
    <name type="scientific">Puccinia sorghi</name>
    <dbReference type="NCBI Taxonomy" id="27349"/>
    <lineage>
        <taxon>Eukaryota</taxon>
        <taxon>Fungi</taxon>
        <taxon>Dikarya</taxon>
        <taxon>Basidiomycota</taxon>
        <taxon>Pucciniomycotina</taxon>
        <taxon>Pucciniomycetes</taxon>
        <taxon>Pucciniales</taxon>
        <taxon>Pucciniaceae</taxon>
        <taxon>Puccinia</taxon>
    </lineage>
</organism>
<evidence type="ECO:0000313" key="3">
    <source>
        <dbReference type="Proteomes" id="UP000037035"/>
    </source>
</evidence>
<dbReference type="EMBL" id="LAVV01007948">
    <property type="protein sequence ID" value="KNZ54232.1"/>
    <property type="molecule type" value="Genomic_DNA"/>
</dbReference>
<sequence length="288" mass="32703">MTLSLVLPLVNAMLTVDIPRQKWNLQLANLNSRQSKEVVGQLDQNYGIPLTINKLSTDLPQQIRTSSSKLREVPGTHWIKVHRNRQKLRLLAQTSSQDVKSPRCTLKEIASFWWNTVKPKTPEDKLLVAHMQDRPGKLKSRKASNLHQEMGIHINPGQDWGATSDKGLSPVVNEKSPESSQHPGESTSKNLIEATTPTNRRNARKKWREISVKVKALSALGILVEKGIEKADNLVVKADHWLEKLNTPITLIHNFLEGWNEFDEMLQILDVFLTSRRNHPNGELEVRP</sequence>
<evidence type="ECO:0000313" key="2">
    <source>
        <dbReference type="EMBL" id="KNZ54232.1"/>
    </source>
</evidence>
<evidence type="ECO:0000256" key="1">
    <source>
        <dbReference type="SAM" id="MobiDB-lite"/>
    </source>
</evidence>
<reference evidence="2 3" key="1">
    <citation type="submission" date="2015-08" db="EMBL/GenBank/DDBJ databases">
        <title>Next Generation Sequencing and Analysis of the Genome of Puccinia sorghi L Schw, the Causal Agent of Maize Common Rust.</title>
        <authorList>
            <person name="Rochi L."/>
            <person name="Burguener G."/>
            <person name="Darino M."/>
            <person name="Turjanski A."/>
            <person name="Kreff E."/>
            <person name="Dieguez M.J."/>
            <person name="Sacco F."/>
        </authorList>
    </citation>
    <scope>NUCLEOTIDE SEQUENCE [LARGE SCALE GENOMIC DNA]</scope>
    <source>
        <strain evidence="2 3">RO10H11247</strain>
    </source>
</reference>
<accession>A0A0L6V139</accession>
<protein>
    <submittedName>
        <fullName evidence="2">Putative signal peptide protein</fullName>
    </submittedName>
</protein>
<dbReference type="OrthoDB" id="10634614at2759"/>
<feature type="compositionally biased region" description="Polar residues" evidence="1">
    <location>
        <begin position="178"/>
        <end position="200"/>
    </location>
</feature>
<keyword evidence="3" id="KW-1185">Reference proteome</keyword>
<comment type="caution">
    <text evidence="2">The sequence shown here is derived from an EMBL/GenBank/DDBJ whole genome shotgun (WGS) entry which is preliminary data.</text>
</comment>
<proteinExistence type="predicted"/>